<sequence>MKNLLLFTMLFIVIACNQNTKEDETPPPCSLPPPTFLLLVNKNSELHKEFVNEKGEVDKEHISLFKEESNQKKKYNISFYYSNVSTNGNDYLVVSTQLSFTNDVYTGKTETLYLQNATKTYKIEVNGSMQNGECGKYAVTNEIRVDGTKIEVPYLIK</sequence>
<proteinExistence type="predicted"/>
<accession>A0ABS0SJ88</accession>
<gene>
    <name evidence="1" type="ORF">I7X30_01915</name>
</gene>
<comment type="caution">
    <text evidence="1">The sequence shown here is derived from an EMBL/GenBank/DDBJ whole genome shotgun (WGS) entry which is preliminary data.</text>
</comment>
<reference evidence="1 2" key="1">
    <citation type="journal article" date="2021" name="Int. J. Syst. Evol. Microbiol.">
        <title>Capnocytophaga periodontitidis sp. nov., isolated from subgingival plaque of periodontitis patient.</title>
        <authorList>
            <person name="Zhang Y."/>
            <person name="Qiao D."/>
            <person name="Shi W."/>
            <person name="Wu D."/>
            <person name="Cai M."/>
        </authorList>
    </citation>
    <scope>NUCLEOTIDE SEQUENCE [LARGE SCALE GENOMIC DNA]</scope>
    <source>
        <strain evidence="1 2">051621</strain>
    </source>
</reference>
<evidence type="ECO:0000313" key="2">
    <source>
        <dbReference type="Proteomes" id="UP000641139"/>
    </source>
</evidence>
<dbReference type="Proteomes" id="UP000641139">
    <property type="component" value="Unassembled WGS sequence"/>
</dbReference>
<protein>
    <recommendedName>
        <fullName evidence="3">Lipoprotein</fullName>
    </recommendedName>
</protein>
<dbReference type="EMBL" id="JAEFDC010000001">
    <property type="protein sequence ID" value="MBI1645821.1"/>
    <property type="molecule type" value="Genomic_DNA"/>
</dbReference>
<evidence type="ECO:0000313" key="1">
    <source>
        <dbReference type="EMBL" id="MBI1645821.1"/>
    </source>
</evidence>
<evidence type="ECO:0008006" key="3">
    <source>
        <dbReference type="Google" id="ProtNLM"/>
    </source>
</evidence>
<organism evidence="1 2">
    <name type="scientific">Capnocytophaga periodontitidis</name>
    <dbReference type="NCBI Taxonomy" id="2795027"/>
    <lineage>
        <taxon>Bacteria</taxon>
        <taxon>Pseudomonadati</taxon>
        <taxon>Bacteroidota</taxon>
        <taxon>Flavobacteriia</taxon>
        <taxon>Flavobacteriales</taxon>
        <taxon>Flavobacteriaceae</taxon>
        <taxon>Capnocytophaga</taxon>
    </lineage>
</organism>
<keyword evidence="2" id="KW-1185">Reference proteome</keyword>
<dbReference type="RefSeq" id="WP_198465797.1">
    <property type="nucleotide sequence ID" value="NZ_JAEFDC010000001.1"/>
</dbReference>
<name>A0ABS0SJ88_9FLAO</name>
<dbReference type="PROSITE" id="PS51257">
    <property type="entry name" value="PROKAR_LIPOPROTEIN"/>
    <property type="match status" value="1"/>
</dbReference>